<evidence type="ECO:0000256" key="1">
    <source>
        <dbReference type="SAM" id="Coils"/>
    </source>
</evidence>
<dbReference type="Pfam" id="PF00564">
    <property type="entry name" value="PB1"/>
    <property type="match status" value="1"/>
</dbReference>
<feature type="domain" description="PB1" evidence="3">
    <location>
        <begin position="11"/>
        <end position="95"/>
    </location>
</feature>
<dbReference type="PROSITE" id="PS51745">
    <property type="entry name" value="PB1"/>
    <property type="match status" value="1"/>
</dbReference>
<feature type="compositionally biased region" description="Low complexity" evidence="2">
    <location>
        <begin position="101"/>
        <end position="114"/>
    </location>
</feature>
<protein>
    <recommendedName>
        <fullName evidence="3">PB1 domain-containing protein</fullName>
    </recommendedName>
</protein>
<dbReference type="InterPro" id="IPR053793">
    <property type="entry name" value="PB1-like"/>
</dbReference>
<organism evidence="4 5">
    <name type="scientific">Anaeramoeba flamelloides</name>
    <dbReference type="NCBI Taxonomy" id="1746091"/>
    <lineage>
        <taxon>Eukaryota</taxon>
        <taxon>Metamonada</taxon>
        <taxon>Anaeramoebidae</taxon>
        <taxon>Anaeramoeba</taxon>
    </lineage>
</organism>
<proteinExistence type="predicted"/>
<feature type="compositionally biased region" description="Acidic residues" evidence="2">
    <location>
        <begin position="115"/>
        <end position="125"/>
    </location>
</feature>
<evidence type="ECO:0000313" key="4">
    <source>
        <dbReference type="EMBL" id="KAJ6234219.1"/>
    </source>
</evidence>
<evidence type="ECO:0000256" key="2">
    <source>
        <dbReference type="SAM" id="MobiDB-lite"/>
    </source>
</evidence>
<dbReference type="CDD" id="cd05992">
    <property type="entry name" value="PB1"/>
    <property type="match status" value="1"/>
</dbReference>
<comment type="caution">
    <text evidence="4">The sequence shown here is derived from an EMBL/GenBank/DDBJ whole genome shotgun (WGS) entry which is preliminary data.</text>
</comment>
<dbReference type="EMBL" id="JAOAOG010000271">
    <property type="protein sequence ID" value="KAJ6234219.1"/>
    <property type="molecule type" value="Genomic_DNA"/>
</dbReference>
<accession>A0ABQ8XP69</accession>
<dbReference type="Proteomes" id="UP001150062">
    <property type="component" value="Unassembled WGS sequence"/>
</dbReference>
<dbReference type="SUPFAM" id="SSF54277">
    <property type="entry name" value="CAD &amp; PB1 domains"/>
    <property type="match status" value="1"/>
</dbReference>
<feature type="region of interest" description="Disordered" evidence="2">
    <location>
        <begin position="101"/>
        <end position="131"/>
    </location>
</feature>
<name>A0ABQ8XP69_9EUKA</name>
<feature type="coiled-coil region" evidence="1">
    <location>
        <begin position="419"/>
        <end position="447"/>
    </location>
</feature>
<evidence type="ECO:0000313" key="5">
    <source>
        <dbReference type="Proteomes" id="UP001150062"/>
    </source>
</evidence>
<dbReference type="Gene3D" id="3.10.20.90">
    <property type="entry name" value="Phosphatidylinositol 3-kinase Catalytic Subunit, Chain A, domain 1"/>
    <property type="match status" value="1"/>
</dbReference>
<dbReference type="InterPro" id="IPR000270">
    <property type="entry name" value="PB1_dom"/>
</dbReference>
<sequence>MSTQPTTKTSLVKIKIYYKEEIRRFSIGSDLTLKAFNTIVQHLFNLRSNFLDQYIIEYVSPDSEVMFVNSQIILEEMIKEYQKNETCIHLNLKSIEKSSQSLSNESSEGNLFLLSDDDDDEEEKNEEQKEGEITEEIIKEEFLKFYRSKKERIQAQQIRQFLLFCIETDGLDLVECPPDFPKKIFNKMITVIKTVLRKLKGYIQNEEFIPWLKYVGPDLMANILKVLEQGRKEAKKCLVKCEAIVDVGNFTQEEKKELMSVIKNFIVRASRYVDKYSKYTKQKILRSVFLVPFYAATGNVLAPLKEYSKIAPKIFSKYIALFVKSGVISSFFLEKIHSDKQAEENRIWSPQYKWKNMDAYKEKIKTKMEKEFKKEIKKELKKNNKNQNKKFLKEDLNSNFEKDVIQPMIQFQFQFYQAYQKWLKNENKKEKNLNKNEEELNEKSKLQGPILKNEEIELFDESEN</sequence>
<gene>
    <name evidence="4" type="ORF">M0813_04022</name>
</gene>
<reference evidence="4" key="1">
    <citation type="submission" date="2022-08" db="EMBL/GenBank/DDBJ databases">
        <title>Novel sulfate-reducing endosymbionts in the free-living metamonad Anaeramoeba.</title>
        <authorList>
            <person name="Jerlstrom-Hultqvist J."/>
            <person name="Cepicka I."/>
            <person name="Gallot-Lavallee L."/>
            <person name="Salas-Leiva D."/>
            <person name="Curtis B.A."/>
            <person name="Zahonova K."/>
            <person name="Pipaliya S."/>
            <person name="Dacks J."/>
            <person name="Roger A.J."/>
        </authorList>
    </citation>
    <scope>NUCLEOTIDE SEQUENCE</scope>
    <source>
        <strain evidence="4">Schooner1</strain>
    </source>
</reference>
<evidence type="ECO:0000259" key="3">
    <source>
        <dbReference type="PROSITE" id="PS51745"/>
    </source>
</evidence>
<keyword evidence="1" id="KW-0175">Coiled coil</keyword>
<keyword evidence="5" id="KW-1185">Reference proteome</keyword>